<protein>
    <submittedName>
        <fullName evidence="2">Uncharacterized protein</fullName>
    </submittedName>
</protein>
<comment type="caution">
    <text evidence="2">The sequence shown here is derived from an EMBL/GenBank/DDBJ whole genome shotgun (WGS) entry which is preliminary data.</text>
</comment>
<dbReference type="Proteomes" id="UP001159364">
    <property type="component" value="Linkage Group LG04"/>
</dbReference>
<evidence type="ECO:0000313" key="2">
    <source>
        <dbReference type="EMBL" id="KAJ8768595.1"/>
    </source>
</evidence>
<evidence type="ECO:0000313" key="3">
    <source>
        <dbReference type="Proteomes" id="UP001159364"/>
    </source>
</evidence>
<accession>A0AAV8TNS8</accession>
<dbReference type="AlphaFoldDB" id="A0AAV8TNS8"/>
<keyword evidence="3" id="KW-1185">Reference proteome</keyword>
<organism evidence="2 3">
    <name type="scientific">Erythroxylum novogranatense</name>
    <dbReference type="NCBI Taxonomy" id="1862640"/>
    <lineage>
        <taxon>Eukaryota</taxon>
        <taxon>Viridiplantae</taxon>
        <taxon>Streptophyta</taxon>
        <taxon>Embryophyta</taxon>
        <taxon>Tracheophyta</taxon>
        <taxon>Spermatophyta</taxon>
        <taxon>Magnoliopsida</taxon>
        <taxon>eudicotyledons</taxon>
        <taxon>Gunneridae</taxon>
        <taxon>Pentapetalae</taxon>
        <taxon>rosids</taxon>
        <taxon>fabids</taxon>
        <taxon>Malpighiales</taxon>
        <taxon>Erythroxylaceae</taxon>
        <taxon>Erythroxylum</taxon>
    </lineage>
</organism>
<gene>
    <name evidence="2" type="ORF">K2173_022716</name>
</gene>
<feature type="transmembrane region" description="Helical" evidence="1">
    <location>
        <begin position="12"/>
        <end position="31"/>
    </location>
</feature>
<evidence type="ECO:0000256" key="1">
    <source>
        <dbReference type="SAM" id="Phobius"/>
    </source>
</evidence>
<keyword evidence="1" id="KW-0472">Membrane</keyword>
<reference evidence="2 3" key="1">
    <citation type="submission" date="2021-09" db="EMBL/GenBank/DDBJ databases">
        <title>Genomic insights and catalytic innovation underlie evolution of tropane alkaloids biosynthesis.</title>
        <authorList>
            <person name="Wang Y.-J."/>
            <person name="Tian T."/>
            <person name="Huang J.-P."/>
            <person name="Huang S.-X."/>
        </authorList>
    </citation>
    <scope>NUCLEOTIDE SEQUENCE [LARGE SCALE GENOMIC DNA]</scope>
    <source>
        <strain evidence="2">KIB-2018</strain>
        <tissue evidence="2">Leaf</tissue>
    </source>
</reference>
<dbReference type="PROSITE" id="PS51257">
    <property type="entry name" value="PROKAR_LIPOPROTEIN"/>
    <property type="match status" value="1"/>
</dbReference>
<keyword evidence="1" id="KW-1133">Transmembrane helix</keyword>
<name>A0AAV8TNS8_9ROSI</name>
<keyword evidence="1" id="KW-0812">Transmembrane</keyword>
<proteinExistence type="predicted"/>
<sequence length="152" mass="17247">MDKYVPNMKVICNYTSNLIILFLICSCFRVVSQVKYPSLVDLRCLLLDQVAQLLGALSRISFLVPYLVSEHDIGHYMLKVKTAIESILRSCHMTYCQALLISSKTTIVMMLVVHGRRMVLVITGVRSSVTRLLSTADPKIQKTRLLRHIPHS</sequence>
<dbReference type="EMBL" id="JAIWQS010000004">
    <property type="protein sequence ID" value="KAJ8768595.1"/>
    <property type="molecule type" value="Genomic_DNA"/>
</dbReference>